<comment type="caution">
    <text evidence="1">The sequence shown here is derived from an EMBL/GenBank/DDBJ whole genome shotgun (WGS) entry which is preliminary data.</text>
</comment>
<protein>
    <submittedName>
        <fullName evidence="1">Uncharacterized protein</fullName>
    </submittedName>
</protein>
<dbReference type="OrthoDB" id="163255at2"/>
<evidence type="ECO:0000313" key="2">
    <source>
        <dbReference type="Proteomes" id="UP000235653"/>
    </source>
</evidence>
<organism evidence="1 2">
    <name type="scientific">Dehalogenimonas etheniformans</name>
    <dbReference type="NCBI Taxonomy" id="1536648"/>
    <lineage>
        <taxon>Bacteria</taxon>
        <taxon>Bacillati</taxon>
        <taxon>Chloroflexota</taxon>
        <taxon>Dehalococcoidia</taxon>
        <taxon>Dehalococcoidales</taxon>
        <taxon>Dehalococcoidaceae</taxon>
        <taxon>Dehalogenimonas</taxon>
    </lineage>
</organism>
<keyword evidence="2" id="KW-1185">Reference proteome</keyword>
<reference evidence="1 2" key="1">
    <citation type="journal article" date="2017" name="ISME J.">
        <title>Grape pomace compost harbors organohalide-respiring Dehalogenimonas species with novel reductive dehalogenase genes.</title>
        <authorList>
            <person name="Yang Y."/>
            <person name="Higgins S.A."/>
            <person name="Yan J."/>
            <person name="Simsir B."/>
            <person name="Chourey K."/>
            <person name="Iyer R."/>
            <person name="Hettich R.L."/>
            <person name="Baldwin B."/>
            <person name="Ogles D.M."/>
            <person name="Loffler F.E."/>
        </authorList>
    </citation>
    <scope>NUCLEOTIDE SEQUENCE [LARGE SCALE GENOMIC DNA]</scope>
    <source>
        <strain evidence="1 2">GP</strain>
    </source>
</reference>
<dbReference type="AlphaFoldDB" id="A0A2P5P5J4"/>
<dbReference type="RefSeq" id="WP_102330577.1">
    <property type="nucleotide sequence ID" value="NZ_CP058566.2"/>
</dbReference>
<proteinExistence type="predicted"/>
<evidence type="ECO:0000313" key="1">
    <source>
        <dbReference type="EMBL" id="PPD57565.1"/>
    </source>
</evidence>
<gene>
    <name evidence="1" type="ORF">JP09_007395</name>
</gene>
<accession>A0A2P5P5J4</accession>
<dbReference type="Proteomes" id="UP000235653">
    <property type="component" value="Unassembled WGS sequence"/>
</dbReference>
<dbReference type="EMBL" id="JQAN02000011">
    <property type="protein sequence ID" value="PPD57565.1"/>
    <property type="molecule type" value="Genomic_DNA"/>
</dbReference>
<name>A0A2P5P5J4_9CHLR</name>
<sequence>MFDLANTNNSLAEPFSRLVEDLPENETYTLLELRSLLDMAIETWQNKSLIPYHLFIIVDAINKRLNSAMVTATNKKPILICYFSPVLTMGAFLTQVFLKTRMLETTLININSDVDIDTLIKELNLTNSPAVIFSFSTFCYVDLIQKRIPELELINTRYYAGGIVFTLKPTLADKLPGFIFPQDLPNLIDSLGVDVQ</sequence>